<dbReference type="Proteomes" id="UP000001542">
    <property type="component" value="Unassembled WGS sequence"/>
</dbReference>
<feature type="compositionally biased region" description="Basic residues" evidence="2">
    <location>
        <begin position="397"/>
        <end position="406"/>
    </location>
</feature>
<dbReference type="SMR" id="A2FNS4"/>
<name>A2FNS4_TRIV3</name>
<dbReference type="AlphaFoldDB" id="A2FNS4"/>
<dbReference type="KEGG" id="tva:4751155"/>
<keyword evidence="1" id="KW-0175">Coiled coil</keyword>
<dbReference type="OMA" id="HMIENSE"/>
<feature type="region of interest" description="Disordered" evidence="2">
    <location>
        <begin position="449"/>
        <end position="531"/>
    </location>
</feature>
<reference evidence="3" key="1">
    <citation type="submission" date="2006-10" db="EMBL/GenBank/DDBJ databases">
        <authorList>
            <person name="Amadeo P."/>
            <person name="Zhao Q."/>
            <person name="Wortman J."/>
            <person name="Fraser-Liggett C."/>
            <person name="Carlton J."/>
        </authorList>
    </citation>
    <scope>NUCLEOTIDE SEQUENCE</scope>
    <source>
        <strain evidence="3">G3</strain>
    </source>
</reference>
<proteinExistence type="predicted"/>
<feature type="region of interest" description="Disordered" evidence="2">
    <location>
        <begin position="560"/>
        <end position="579"/>
    </location>
</feature>
<evidence type="ECO:0000313" key="4">
    <source>
        <dbReference type="Proteomes" id="UP000001542"/>
    </source>
</evidence>
<reference evidence="3" key="2">
    <citation type="journal article" date="2007" name="Science">
        <title>Draft genome sequence of the sexually transmitted pathogen Trichomonas vaginalis.</title>
        <authorList>
            <person name="Carlton J.M."/>
            <person name="Hirt R.P."/>
            <person name="Silva J.C."/>
            <person name="Delcher A.L."/>
            <person name="Schatz M."/>
            <person name="Zhao Q."/>
            <person name="Wortman J.R."/>
            <person name="Bidwell S.L."/>
            <person name="Alsmark U.C.M."/>
            <person name="Besteiro S."/>
            <person name="Sicheritz-Ponten T."/>
            <person name="Noel C.J."/>
            <person name="Dacks J.B."/>
            <person name="Foster P.G."/>
            <person name="Simillion C."/>
            <person name="Van de Peer Y."/>
            <person name="Miranda-Saavedra D."/>
            <person name="Barton G.J."/>
            <person name="Westrop G.D."/>
            <person name="Mueller S."/>
            <person name="Dessi D."/>
            <person name="Fiori P.L."/>
            <person name="Ren Q."/>
            <person name="Paulsen I."/>
            <person name="Zhang H."/>
            <person name="Bastida-Corcuera F.D."/>
            <person name="Simoes-Barbosa A."/>
            <person name="Brown M.T."/>
            <person name="Hayes R.D."/>
            <person name="Mukherjee M."/>
            <person name="Okumura C.Y."/>
            <person name="Schneider R."/>
            <person name="Smith A.J."/>
            <person name="Vanacova S."/>
            <person name="Villalvazo M."/>
            <person name="Haas B.J."/>
            <person name="Pertea M."/>
            <person name="Feldblyum T.V."/>
            <person name="Utterback T.R."/>
            <person name="Shu C.L."/>
            <person name="Osoegawa K."/>
            <person name="de Jong P.J."/>
            <person name="Hrdy I."/>
            <person name="Horvathova L."/>
            <person name="Zubacova Z."/>
            <person name="Dolezal P."/>
            <person name="Malik S.B."/>
            <person name="Logsdon J.M. Jr."/>
            <person name="Henze K."/>
            <person name="Gupta A."/>
            <person name="Wang C.C."/>
            <person name="Dunne R.L."/>
            <person name="Upcroft J.A."/>
            <person name="Upcroft P."/>
            <person name="White O."/>
            <person name="Salzberg S.L."/>
            <person name="Tang P."/>
            <person name="Chiu C.-H."/>
            <person name="Lee Y.-S."/>
            <person name="Embley T.M."/>
            <person name="Coombs G.H."/>
            <person name="Mottram J.C."/>
            <person name="Tachezy J."/>
            <person name="Fraser-Liggett C.M."/>
            <person name="Johnson P.J."/>
        </authorList>
    </citation>
    <scope>NUCLEOTIDE SEQUENCE [LARGE SCALE GENOMIC DNA]</scope>
    <source>
        <strain evidence="3">G3</strain>
    </source>
</reference>
<dbReference type="EMBL" id="DS113912">
    <property type="protein sequence ID" value="EAX93437.1"/>
    <property type="molecule type" value="Genomic_DNA"/>
</dbReference>
<dbReference type="VEuPathDB" id="TrichDB:TVAGG3_0558710"/>
<feature type="region of interest" description="Disordered" evidence="2">
    <location>
        <begin position="392"/>
        <end position="437"/>
    </location>
</feature>
<feature type="compositionally biased region" description="Polar residues" evidence="2">
    <location>
        <begin position="415"/>
        <end position="437"/>
    </location>
</feature>
<evidence type="ECO:0000256" key="1">
    <source>
        <dbReference type="SAM" id="Coils"/>
    </source>
</evidence>
<feature type="region of interest" description="Disordered" evidence="2">
    <location>
        <begin position="584"/>
        <end position="619"/>
    </location>
</feature>
<dbReference type="OrthoDB" id="10601893at2759"/>
<protein>
    <submittedName>
        <fullName evidence="3">Uncharacterized protein</fullName>
    </submittedName>
</protein>
<feature type="compositionally biased region" description="Low complexity" evidence="2">
    <location>
        <begin position="454"/>
        <end position="467"/>
    </location>
</feature>
<feature type="region of interest" description="Disordered" evidence="2">
    <location>
        <begin position="38"/>
        <end position="119"/>
    </location>
</feature>
<dbReference type="InParanoid" id="A2FNS4"/>
<keyword evidence="4" id="KW-1185">Reference proteome</keyword>
<accession>A2FNS4</accession>
<feature type="compositionally biased region" description="Basic and acidic residues" evidence="2">
    <location>
        <begin position="491"/>
        <end position="504"/>
    </location>
</feature>
<dbReference type="RefSeq" id="XP_001306367.1">
    <property type="nucleotide sequence ID" value="XM_001306366.1"/>
</dbReference>
<evidence type="ECO:0000313" key="3">
    <source>
        <dbReference type="EMBL" id="EAX93437.1"/>
    </source>
</evidence>
<feature type="compositionally biased region" description="Basic and acidic residues" evidence="2">
    <location>
        <begin position="592"/>
        <end position="613"/>
    </location>
</feature>
<dbReference type="VEuPathDB" id="TrichDB:TVAG_137220"/>
<gene>
    <name evidence="3" type="ORF">TVAG_137220</name>
</gene>
<organism evidence="3 4">
    <name type="scientific">Trichomonas vaginalis (strain ATCC PRA-98 / G3)</name>
    <dbReference type="NCBI Taxonomy" id="412133"/>
    <lineage>
        <taxon>Eukaryota</taxon>
        <taxon>Metamonada</taxon>
        <taxon>Parabasalia</taxon>
        <taxon>Trichomonadida</taxon>
        <taxon>Trichomonadidae</taxon>
        <taxon>Trichomonas</taxon>
    </lineage>
</organism>
<feature type="compositionally biased region" description="Polar residues" evidence="2">
    <location>
        <begin position="56"/>
        <end position="81"/>
    </location>
</feature>
<feature type="coiled-coil region" evidence="1">
    <location>
        <begin position="222"/>
        <end position="375"/>
    </location>
</feature>
<sequence length="1058" mass="122009">MNEKKDLEWLRGPNIALVGSLISGGMITPSTKVILPEDPYEMGPFQQKKRSVPKTAAQSRLLSPLVSQAQTRGPTTALNSPKSKKTLTKRPETAQKPRERRREMAPVPAPPKPDDGGLNLPPISDLISTKPRIVTAKDGQELLASFRKQISEIQDRPNETPHEKFRNIMEGVDISFLFWNKVITDIRSYSEDYSKLLNEIKSFYKYKLAEFPDIGDEFVAIIDAKERENNQLFEENMGLKKQIQEYEETIQHINNQSLEYQAKIEDMRVKEAELRHRIADLEYENDQTKQEFTQLNCKIIREQNTVKELEEQVANLQNTIVDNQFLIKSQEQEIQKFQEKGASFRPMYLEASKELADLKLVLQKKDQEIEKLSYRPPMEEVEVMTDESYIEQMKSQNKSKHKRRGKDSKQKEMSALNQSATNLATSSPGKLNIRSSPARSINNFSNEMITETPNSNLNKSSSRLKNLPESPNTSKVDLMKEKSNSKYQLETPKKENIDKNDSLEKITGASKSLTRAESVADTSKIKPSSSKISISLKQDEKVMSYSSHRLISMNEIIPKQEQQNQQQQQQDVKQEQVPETPSILVQNNEEEQQQKQEEPPKEETEKPQEKKNLTTEAINDGQIITKDRHGYVISIGGLAPTMVDCMYRLLPLNVEQPLTEPATDVISLTLRDVNIKPKSYTWLLSYIIDFFCSFNGTDMAVIMSTDAITLLKNCLQAKSRIPTTTNRLYVDILNTAQLFKGTSGCVNFFIQFLIQEYSTIDLCFFNVLFSLCYDFLYPKTQSLLEYDEVTTESYQFLIHVDLCQCLLDLLFPFSKGKVPIDVFKKGTRSTPSKKLVSFWEFAKYMLQIFRQTHMQFHKQVKALLNLSGHEADSQITEEIFSNFFILSRPFIKDDEIKKLWERYSLEQVIKKNTDLNIHSLIQFCADFPEVTNTVLELPYASNFDSIYGDFPIHMQKLMLFFRKRYTKFMRKVVFNLPSHIRAAIEQSYVRIRNSIIRCDLSTCVTCYRHFLQVSDLKITEDNPYLTFASNVEPELIDAIIKMLAAREMLVSEEVLVQK</sequence>
<evidence type="ECO:0000256" key="2">
    <source>
        <dbReference type="SAM" id="MobiDB-lite"/>
    </source>
</evidence>
<feature type="compositionally biased region" description="Basic and acidic residues" evidence="2">
    <location>
        <begin position="89"/>
        <end position="104"/>
    </location>
</feature>